<feature type="transmembrane region" description="Helical" evidence="2">
    <location>
        <begin position="38"/>
        <end position="59"/>
    </location>
</feature>
<feature type="transmembrane region" description="Helical" evidence="2">
    <location>
        <begin position="276"/>
        <end position="295"/>
    </location>
</feature>
<dbReference type="Pfam" id="PF17747">
    <property type="entry name" value="VID27_PH"/>
    <property type="match status" value="1"/>
</dbReference>
<sequence length="342" mass="37636">MDLFGNGMAVCAFRKVDILPRTCSTYIATLTSYRPKGFALLSIAIAPSTYTAVFCSISIESRELHFYDHPSGSFIQQAAAVTATVTEVGKWEYYDRFRQASFGVDFKLVEVFSIAISQPLKTKAIVSVAHPLHVIGRDGSIQIELQTLANELKLRANSMALGHRPKREVYEAEREYKWPPGRSNNDGSSFPWEKATHGYVAKESAKTAASGKRDDGQQAAKEVETKCGKQQKQEQQQKQYETRNAHSTEPIVGALKRLRCWNIDGRRGDLGCGRAIVTKVGVPAIVILIIVRGLEGARVLSTRLDDATRLLVLLLLLCGGVAANFARRASKLAALVLGIDHM</sequence>
<keyword evidence="5" id="KW-1185">Reference proteome</keyword>
<feature type="region of interest" description="Disordered" evidence="1">
    <location>
        <begin position="203"/>
        <end position="245"/>
    </location>
</feature>
<keyword evidence="2" id="KW-0472">Membrane</keyword>
<protein>
    <submittedName>
        <fullName evidence="4">VID27 cytoplasmic protein</fullName>
    </submittedName>
</protein>
<evidence type="ECO:0000313" key="5">
    <source>
        <dbReference type="Proteomes" id="UP001240678"/>
    </source>
</evidence>
<accession>A0AAI9YFI2</accession>
<gene>
    <name evidence="4" type="ORF">CCOS01_16433</name>
</gene>
<keyword evidence="2" id="KW-1133">Transmembrane helix</keyword>
<dbReference type="AlphaFoldDB" id="A0AAI9YFI2"/>
<feature type="domain" description="Vid27 PH-like" evidence="3">
    <location>
        <begin position="60"/>
        <end position="94"/>
    </location>
</feature>
<comment type="caution">
    <text evidence="4">The sequence shown here is derived from an EMBL/GenBank/DDBJ whole genome shotgun (WGS) entry which is preliminary data.</text>
</comment>
<dbReference type="EMBL" id="MOOE01000030">
    <property type="protein sequence ID" value="KAK1506574.1"/>
    <property type="molecule type" value="Genomic_DNA"/>
</dbReference>
<evidence type="ECO:0000256" key="1">
    <source>
        <dbReference type="SAM" id="MobiDB-lite"/>
    </source>
</evidence>
<feature type="transmembrane region" description="Helical" evidence="2">
    <location>
        <begin position="307"/>
        <end position="326"/>
    </location>
</feature>
<reference evidence="4 5" key="1">
    <citation type="submission" date="2016-10" db="EMBL/GenBank/DDBJ databases">
        <title>The genome sequence of Colletotrichum fioriniae PJ7.</title>
        <authorList>
            <person name="Baroncelli R."/>
        </authorList>
    </citation>
    <scope>NUCLEOTIDE SEQUENCE [LARGE SCALE GENOMIC DNA]</scope>
    <source>
        <strain evidence="4 5">IMI 309622</strain>
    </source>
</reference>
<dbReference type="InterPro" id="IPR040768">
    <property type="entry name" value="Vid27_PH"/>
</dbReference>
<proteinExistence type="predicted"/>
<name>A0AAI9YFI2_9PEZI</name>
<evidence type="ECO:0000313" key="4">
    <source>
        <dbReference type="EMBL" id="KAK1506574.1"/>
    </source>
</evidence>
<keyword evidence="2" id="KW-0812">Transmembrane</keyword>
<dbReference type="RefSeq" id="XP_060304885.1">
    <property type="nucleotide sequence ID" value="XM_060464569.1"/>
</dbReference>
<dbReference type="Proteomes" id="UP001240678">
    <property type="component" value="Unassembled WGS sequence"/>
</dbReference>
<feature type="compositionally biased region" description="Basic and acidic residues" evidence="1">
    <location>
        <begin position="211"/>
        <end position="227"/>
    </location>
</feature>
<organism evidence="4 5">
    <name type="scientific">Colletotrichum costaricense</name>
    <dbReference type="NCBI Taxonomy" id="1209916"/>
    <lineage>
        <taxon>Eukaryota</taxon>
        <taxon>Fungi</taxon>
        <taxon>Dikarya</taxon>
        <taxon>Ascomycota</taxon>
        <taxon>Pezizomycotina</taxon>
        <taxon>Sordariomycetes</taxon>
        <taxon>Hypocreomycetidae</taxon>
        <taxon>Glomerellales</taxon>
        <taxon>Glomerellaceae</taxon>
        <taxon>Colletotrichum</taxon>
        <taxon>Colletotrichum acutatum species complex</taxon>
    </lineage>
</organism>
<evidence type="ECO:0000256" key="2">
    <source>
        <dbReference type="SAM" id="Phobius"/>
    </source>
</evidence>
<dbReference type="GeneID" id="85348116"/>
<evidence type="ECO:0000259" key="3">
    <source>
        <dbReference type="Pfam" id="PF17747"/>
    </source>
</evidence>